<dbReference type="Proteomes" id="UP000663862">
    <property type="component" value="Unassembled WGS sequence"/>
</dbReference>
<evidence type="ECO:0000313" key="16">
    <source>
        <dbReference type="EMBL" id="CAF4413870.1"/>
    </source>
</evidence>
<evidence type="ECO:0000313" key="13">
    <source>
        <dbReference type="EMBL" id="CAF3579291.1"/>
    </source>
</evidence>
<evidence type="ECO:0000256" key="4">
    <source>
        <dbReference type="ARBA" id="ARBA00022692"/>
    </source>
</evidence>
<keyword evidence="8 9" id="KW-0472">Membrane</keyword>
<dbReference type="Proteomes" id="UP000663838">
    <property type="component" value="Unassembled WGS sequence"/>
</dbReference>
<dbReference type="InterPro" id="IPR004686">
    <property type="entry name" value="Mtc"/>
</dbReference>
<dbReference type="Pfam" id="PF03820">
    <property type="entry name" value="SFXNs"/>
    <property type="match status" value="1"/>
</dbReference>
<evidence type="ECO:0000313" key="20">
    <source>
        <dbReference type="Proteomes" id="UP000663833"/>
    </source>
</evidence>
<dbReference type="AlphaFoldDB" id="A0A818E208"/>
<dbReference type="PANTHER" id="PTHR11153">
    <property type="entry name" value="SIDEROFLEXIN"/>
    <property type="match status" value="1"/>
</dbReference>
<keyword evidence="4 9" id="KW-0812">Transmembrane</keyword>
<evidence type="ECO:0000313" key="15">
    <source>
        <dbReference type="EMBL" id="CAF4317065.1"/>
    </source>
</evidence>
<feature type="transmembrane region" description="Helical" evidence="9">
    <location>
        <begin position="267"/>
        <end position="290"/>
    </location>
</feature>
<dbReference type="GO" id="GO:0005743">
    <property type="term" value="C:mitochondrial inner membrane"/>
    <property type="evidence" value="ECO:0007669"/>
    <property type="project" value="TreeGrafter"/>
</dbReference>
<evidence type="ECO:0000313" key="19">
    <source>
        <dbReference type="EMBL" id="CAF4729713.1"/>
    </source>
</evidence>
<dbReference type="OrthoDB" id="6608471at2759"/>
<feature type="transmembrane region" description="Helical" evidence="9">
    <location>
        <begin position="147"/>
        <end position="166"/>
    </location>
</feature>
<dbReference type="Proteomes" id="UP000663851">
    <property type="component" value="Unassembled WGS sequence"/>
</dbReference>
<dbReference type="EMBL" id="CAJNYV010003470">
    <property type="protein sequence ID" value="CAF3579291.1"/>
    <property type="molecule type" value="Genomic_DNA"/>
</dbReference>
<dbReference type="EMBL" id="CAJNXB010005737">
    <property type="protein sequence ID" value="CAF3444373.1"/>
    <property type="molecule type" value="Genomic_DNA"/>
</dbReference>
<dbReference type="EMBL" id="CAJOBR010002232">
    <property type="protein sequence ID" value="CAF4666665.1"/>
    <property type="molecule type" value="Genomic_DNA"/>
</dbReference>
<keyword evidence="21" id="KW-1185">Reference proteome</keyword>
<keyword evidence="6 9" id="KW-1133">Transmembrane helix</keyword>
<dbReference type="EMBL" id="CAJNYT010002983">
    <property type="protein sequence ID" value="CAF3514672.1"/>
    <property type="molecule type" value="Genomic_DNA"/>
</dbReference>
<dbReference type="Proteomes" id="UP000663825">
    <property type="component" value="Unassembled WGS sequence"/>
</dbReference>
<evidence type="ECO:0000256" key="3">
    <source>
        <dbReference type="ARBA" id="ARBA00022448"/>
    </source>
</evidence>
<dbReference type="GO" id="GO:1990542">
    <property type="term" value="P:mitochondrial transmembrane transport"/>
    <property type="evidence" value="ECO:0007669"/>
    <property type="project" value="TreeGrafter"/>
</dbReference>
<name>A0A818E208_9BILA</name>
<keyword evidence="3" id="KW-0813">Transport</keyword>
<dbReference type="Proteomes" id="UP000663872">
    <property type="component" value="Unassembled WGS sequence"/>
</dbReference>
<keyword evidence="7 9" id="KW-0496">Mitochondrion</keyword>
<evidence type="ECO:0000313" key="12">
    <source>
        <dbReference type="EMBL" id="CAF3514672.1"/>
    </source>
</evidence>
<dbReference type="Proteomes" id="UP000663848">
    <property type="component" value="Unassembled WGS sequence"/>
</dbReference>
<comment type="caution">
    <text evidence="9">Lacks conserved residue(s) required for the propagation of feature annotation.</text>
</comment>
<dbReference type="EMBL" id="CAJOBQ010000942">
    <property type="protein sequence ID" value="CAF4437040.1"/>
    <property type="molecule type" value="Genomic_DNA"/>
</dbReference>
<keyword evidence="5" id="KW-0029">Amino-acid transport</keyword>
<evidence type="ECO:0000256" key="7">
    <source>
        <dbReference type="ARBA" id="ARBA00023128"/>
    </source>
</evidence>
<feature type="transmembrane region" description="Helical" evidence="9">
    <location>
        <begin position="238"/>
        <end position="255"/>
    </location>
</feature>
<gene>
    <name evidence="14" type="ORF">FME351_LOCUS31501</name>
    <name evidence="12" type="ORF">GRG538_LOCUS18396</name>
    <name evidence="15" type="ORF">HFQ381_LOCUS14572</name>
    <name evidence="13" type="ORF">KIK155_LOCUS19862</name>
    <name evidence="11" type="ORF">LUA448_LOCUS22114</name>
    <name evidence="18" type="ORF">QYT958_LOCUS15804</name>
    <name evidence="10" type="ORF">TIS948_LOCUS31454</name>
    <name evidence="19" type="ORF">TOA249_LOCUS18820</name>
    <name evidence="17" type="ORF">TSG867_LOCUS15848</name>
    <name evidence="16" type="ORF">UJA718_LOCUS20032</name>
</gene>
<dbReference type="Proteomes" id="UP000663865">
    <property type="component" value="Unassembled WGS sequence"/>
</dbReference>
<dbReference type="PANTHER" id="PTHR11153:SF6">
    <property type="entry name" value="SIDEROFLEXIN-5"/>
    <property type="match status" value="1"/>
</dbReference>
<proteinExistence type="inferred from homology"/>
<dbReference type="Proteomes" id="UP000663873">
    <property type="component" value="Unassembled WGS sequence"/>
</dbReference>
<evidence type="ECO:0000313" key="21">
    <source>
        <dbReference type="Proteomes" id="UP000663873"/>
    </source>
</evidence>
<organism evidence="11 20">
    <name type="scientific">Rotaria socialis</name>
    <dbReference type="NCBI Taxonomy" id="392032"/>
    <lineage>
        <taxon>Eukaryota</taxon>
        <taxon>Metazoa</taxon>
        <taxon>Spiralia</taxon>
        <taxon>Gnathifera</taxon>
        <taxon>Rotifera</taxon>
        <taxon>Eurotatoria</taxon>
        <taxon>Bdelloidea</taxon>
        <taxon>Philodinida</taxon>
        <taxon>Philodinidae</taxon>
        <taxon>Rotaria</taxon>
    </lineage>
</organism>
<comment type="caution">
    <text evidence="11">The sequence shown here is derived from an EMBL/GenBank/DDBJ whole genome shotgun (WGS) entry which is preliminary data.</text>
</comment>
<evidence type="ECO:0000256" key="9">
    <source>
        <dbReference type="RuleBase" id="RU362000"/>
    </source>
</evidence>
<sequence>MSYPPFELGKSRYDLDTYWGRFLHFVNVIDPRTLFVSNTKLNECRQLLEQYKTKTLPSGITDKDLWEAQKTVQAILHPDTGDKIFMPFRMAGYVPFGTPIVVGLLLPDPTLKQIIFWQWLNQSHNAGVNYANRNATQHTPISKFVTGYLSAVTVSVSIAVGLTMAIRRAKSLPPTLKTVVQRFVPLPAVACASTCNVIFMRYHELNEGIEVIDEQNNPIGVSKVAAKKALTEMAMTRAFLPVPILSIPPLILLAFEKNLLRRFPRLSLPLNTLACTFSFGLALPISIALFPQRSKVSINELEKEIQAKTNQPYVYYNKGL</sequence>
<dbReference type="EMBL" id="CAJOBO010000957">
    <property type="protein sequence ID" value="CAF4317065.1"/>
    <property type="molecule type" value="Genomic_DNA"/>
</dbReference>
<evidence type="ECO:0000256" key="2">
    <source>
        <dbReference type="ARBA" id="ARBA00005974"/>
    </source>
</evidence>
<evidence type="ECO:0000313" key="17">
    <source>
        <dbReference type="EMBL" id="CAF4437040.1"/>
    </source>
</evidence>
<dbReference type="EMBL" id="CAJNYD010002910">
    <property type="protein sequence ID" value="CAF3453804.1"/>
    <property type="molecule type" value="Genomic_DNA"/>
</dbReference>
<accession>A0A818E208</accession>
<dbReference type="Proteomes" id="UP000663869">
    <property type="component" value="Unassembled WGS sequence"/>
</dbReference>
<dbReference type="EMBL" id="CAJNYU010004516">
    <property type="protein sequence ID" value="CAF3763013.1"/>
    <property type="molecule type" value="Genomic_DNA"/>
</dbReference>
<protein>
    <recommendedName>
        <fullName evidence="9">Sidoreflexin</fullName>
    </recommendedName>
</protein>
<dbReference type="NCBIfam" id="TIGR00798">
    <property type="entry name" value="mtc"/>
    <property type="match status" value="1"/>
</dbReference>
<evidence type="ECO:0000313" key="14">
    <source>
        <dbReference type="EMBL" id="CAF3763013.1"/>
    </source>
</evidence>
<evidence type="ECO:0000313" key="18">
    <source>
        <dbReference type="EMBL" id="CAF4666665.1"/>
    </source>
</evidence>
<evidence type="ECO:0000256" key="6">
    <source>
        <dbReference type="ARBA" id="ARBA00022989"/>
    </source>
</evidence>
<comment type="similarity">
    <text evidence="2 9">Belongs to the sideroflexin family.</text>
</comment>
<evidence type="ECO:0000256" key="5">
    <source>
        <dbReference type="ARBA" id="ARBA00022970"/>
    </source>
</evidence>
<dbReference type="EMBL" id="CAJOBP010003656">
    <property type="protein sequence ID" value="CAF4413870.1"/>
    <property type="molecule type" value="Genomic_DNA"/>
</dbReference>
<dbReference type="GO" id="GO:0015075">
    <property type="term" value="F:monoatomic ion transmembrane transporter activity"/>
    <property type="evidence" value="ECO:0007669"/>
    <property type="project" value="InterPro"/>
</dbReference>
<reference evidence="11" key="1">
    <citation type="submission" date="2021-02" db="EMBL/GenBank/DDBJ databases">
        <authorList>
            <person name="Nowell W R."/>
        </authorList>
    </citation>
    <scope>NUCLEOTIDE SEQUENCE</scope>
</reference>
<comment type="subcellular location">
    <subcellularLocation>
        <location evidence="1 9">Mitochondrion membrane</location>
        <topology evidence="1 9">Multi-pass membrane protein</topology>
    </subcellularLocation>
</comment>
<dbReference type="EMBL" id="CAJOBS010001431">
    <property type="protein sequence ID" value="CAF4729713.1"/>
    <property type="molecule type" value="Genomic_DNA"/>
</dbReference>
<evidence type="ECO:0000256" key="8">
    <source>
        <dbReference type="ARBA" id="ARBA00023136"/>
    </source>
</evidence>
<evidence type="ECO:0000256" key="1">
    <source>
        <dbReference type="ARBA" id="ARBA00004225"/>
    </source>
</evidence>
<evidence type="ECO:0000313" key="11">
    <source>
        <dbReference type="EMBL" id="CAF3453804.1"/>
    </source>
</evidence>
<dbReference type="GO" id="GO:0006865">
    <property type="term" value="P:amino acid transport"/>
    <property type="evidence" value="ECO:0007669"/>
    <property type="project" value="UniProtKB-KW"/>
</dbReference>
<dbReference type="Proteomes" id="UP000663833">
    <property type="component" value="Unassembled WGS sequence"/>
</dbReference>
<evidence type="ECO:0000313" key="10">
    <source>
        <dbReference type="EMBL" id="CAF3444373.1"/>
    </source>
</evidence>